<evidence type="ECO:0000256" key="3">
    <source>
        <dbReference type="SAM" id="SignalP"/>
    </source>
</evidence>
<evidence type="ECO:0000259" key="4">
    <source>
        <dbReference type="Pfam" id="PF04478"/>
    </source>
</evidence>
<keyword evidence="2" id="KW-0472">Membrane</keyword>
<dbReference type="Proteomes" id="UP000663855">
    <property type="component" value="Unassembled WGS sequence"/>
</dbReference>
<reference evidence="5" key="1">
    <citation type="submission" date="2021-02" db="EMBL/GenBank/DDBJ databases">
        <authorList>
            <person name="Nowell W R."/>
        </authorList>
    </citation>
    <scope>NUCLEOTIDE SEQUENCE</scope>
</reference>
<dbReference type="Proteomes" id="UP000663834">
    <property type="component" value="Unassembled WGS sequence"/>
</dbReference>
<feature type="region of interest" description="Disordered" evidence="1">
    <location>
        <begin position="69"/>
        <end position="98"/>
    </location>
</feature>
<dbReference type="AlphaFoldDB" id="A0A814PFK3"/>
<dbReference type="EMBL" id="CAJNOV010002508">
    <property type="protein sequence ID" value="CAF1105138.1"/>
    <property type="molecule type" value="Genomic_DNA"/>
</dbReference>
<dbReference type="EMBL" id="CAJNOW010014198">
    <property type="protein sequence ID" value="CAF1630949.1"/>
    <property type="molecule type" value="Genomic_DNA"/>
</dbReference>
<comment type="caution">
    <text evidence="5">The sequence shown here is derived from an EMBL/GenBank/DDBJ whole genome shotgun (WGS) entry which is preliminary data.</text>
</comment>
<feature type="signal peptide" evidence="3">
    <location>
        <begin position="1"/>
        <end position="20"/>
    </location>
</feature>
<dbReference type="InterPro" id="IPR007567">
    <property type="entry name" value="Mid2_dom"/>
</dbReference>
<evidence type="ECO:0000313" key="7">
    <source>
        <dbReference type="EMBL" id="CAF2050597.1"/>
    </source>
</evidence>
<evidence type="ECO:0000256" key="2">
    <source>
        <dbReference type="SAM" id="Phobius"/>
    </source>
</evidence>
<sequence>MNKFLYIVTVLLYLLVFCKCQTDDTTGTDGIDTSSASSIETTSGVDAFHSTATVASTYEQTFKSSTDSATNLASTSTTTQSVTNTNEISSTTPFSSSPKKNNLGLILGLSLGLGIPLVLIIGVGILYYYKTKSVKTNRMNNEDF</sequence>
<keyword evidence="3" id="KW-0732">Signal</keyword>
<accession>A0A814PFK3</accession>
<keyword evidence="2" id="KW-0812">Transmembrane</keyword>
<evidence type="ECO:0000256" key="1">
    <source>
        <dbReference type="SAM" id="MobiDB-lite"/>
    </source>
</evidence>
<feature type="chain" id="PRO_5035602174" description="Mid2 domain-containing protein" evidence="3">
    <location>
        <begin position="21"/>
        <end position="144"/>
    </location>
</feature>
<evidence type="ECO:0000313" key="8">
    <source>
        <dbReference type="Proteomes" id="UP000663855"/>
    </source>
</evidence>
<evidence type="ECO:0000313" key="6">
    <source>
        <dbReference type="EMBL" id="CAF1630949.1"/>
    </source>
</evidence>
<dbReference type="EMBL" id="CAJNRG010002725">
    <property type="protein sequence ID" value="CAF2050597.1"/>
    <property type="molecule type" value="Genomic_DNA"/>
</dbReference>
<feature type="transmembrane region" description="Helical" evidence="2">
    <location>
        <begin position="103"/>
        <end position="129"/>
    </location>
</feature>
<name>A0A814PFK3_9BILA</name>
<dbReference type="Proteomes" id="UP000663887">
    <property type="component" value="Unassembled WGS sequence"/>
</dbReference>
<dbReference type="Pfam" id="PF04478">
    <property type="entry name" value="Mid2"/>
    <property type="match status" value="1"/>
</dbReference>
<proteinExistence type="predicted"/>
<feature type="domain" description="Mid2" evidence="4">
    <location>
        <begin position="60"/>
        <end position="141"/>
    </location>
</feature>
<evidence type="ECO:0000313" key="5">
    <source>
        <dbReference type="EMBL" id="CAF1105138.1"/>
    </source>
</evidence>
<organism evidence="5 8">
    <name type="scientific">Rotaria magnacalcarata</name>
    <dbReference type="NCBI Taxonomy" id="392030"/>
    <lineage>
        <taxon>Eukaryota</taxon>
        <taxon>Metazoa</taxon>
        <taxon>Spiralia</taxon>
        <taxon>Gnathifera</taxon>
        <taxon>Rotifera</taxon>
        <taxon>Eurotatoria</taxon>
        <taxon>Bdelloidea</taxon>
        <taxon>Philodinida</taxon>
        <taxon>Philodinidae</taxon>
        <taxon>Rotaria</taxon>
    </lineage>
</organism>
<keyword evidence="2" id="KW-1133">Transmembrane helix</keyword>
<protein>
    <recommendedName>
        <fullName evidence="4">Mid2 domain-containing protein</fullName>
    </recommendedName>
</protein>
<gene>
    <name evidence="5" type="ORF">CJN711_LOCUS7346</name>
    <name evidence="6" type="ORF">KQP761_LOCUS26219</name>
    <name evidence="7" type="ORF">XDN619_LOCUS8449</name>
</gene>